<keyword evidence="4" id="KW-1185">Reference proteome</keyword>
<dbReference type="EMBL" id="FNHH01000008">
    <property type="protein sequence ID" value="SDM26146.1"/>
    <property type="molecule type" value="Genomic_DNA"/>
</dbReference>
<dbReference type="InterPro" id="IPR005625">
    <property type="entry name" value="PepSY-ass_TM"/>
</dbReference>
<keyword evidence="2" id="KW-0472">Membrane</keyword>
<evidence type="ECO:0000313" key="4">
    <source>
        <dbReference type="Proteomes" id="UP000199226"/>
    </source>
</evidence>
<dbReference type="Pfam" id="PF03929">
    <property type="entry name" value="PepSY_TM"/>
    <property type="match status" value="1"/>
</dbReference>
<evidence type="ECO:0000256" key="1">
    <source>
        <dbReference type="SAM" id="MobiDB-lite"/>
    </source>
</evidence>
<dbReference type="STRING" id="990371.SAMN05421813_108135"/>
<feature type="region of interest" description="Disordered" evidence="1">
    <location>
        <begin position="96"/>
        <end position="150"/>
    </location>
</feature>
<gene>
    <name evidence="3" type="ORF">SAMN05421813_108135</name>
</gene>
<feature type="compositionally biased region" description="Basic and acidic residues" evidence="1">
    <location>
        <begin position="100"/>
        <end position="140"/>
    </location>
</feature>
<name>A0A1G9RSF6_9SPHI</name>
<keyword evidence="2" id="KW-0812">Transmembrane</keyword>
<feature type="transmembrane region" description="Helical" evidence="2">
    <location>
        <begin position="257"/>
        <end position="277"/>
    </location>
</feature>
<feature type="transmembrane region" description="Helical" evidence="2">
    <location>
        <begin position="20"/>
        <end position="41"/>
    </location>
</feature>
<organism evidence="3 4">
    <name type="scientific">Daejeonella rubra</name>
    <dbReference type="NCBI Taxonomy" id="990371"/>
    <lineage>
        <taxon>Bacteria</taxon>
        <taxon>Pseudomonadati</taxon>
        <taxon>Bacteroidota</taxon>
        <taxon>Sphingobacteriia</taxon>
        <taxon>Sphingobacteriales</taxon>
        <taxon>Sphingobacteriaceae</taxon>
        <taxon>Daejeonella</taxon>
    </lineage>
</organism>
<evidence type="ECO:0000313" key="3">
    <source>
        <dbReference type="EMBL" id="SDM26146.1"/>
    </source>
</evidence>
<feature type="transmembrane region" description="Helical" evidence="2">
    <location>
        <begin position="206"/>
        <end position="227"/>
    </location>
</feature>
<reference evidence="4" key="1">
    <citation type="submission" date="2016-10" db="EMBL/GenBank/DDBJ databases">
        <authorList>
            <person name="Varghese N."/>
            <person name="Submissions S."/>
        </authorList>
    </citation>
    <scope>NUCLEOTIDE SEQUENCE [LARGE SCALE GENOMIC DNA]</scope>
    <source>
        <strain evidence="4">DSM 24536</strain>
    </source>
</reference>
<accession>A0A1G9RSF6</accession>
<dbReference type="RefSeq" id="WP_090703347.1">
    <property type="nucleotide sequence ID" value="NZ_FNHH01000008.1"/>
</dbReference>
<protein>
    <submittedName>
        <fullName evidence="3">Uncharacterized iron-regulated membrane protein</fullName>
    </submittedName>
</protein>
<dbReference type="PANTHER" id="PTHR34219">
    <property type="entry name" value="IRON-REGULATED INNER MEMBRANE PROTEIN-RELATED"/>
    <property type="match status" value="1"/>
</dbReference>
<dbReference type="AlphaFoldDB" id="A0A1G9RSF6"/>
<evidence type="ECO:0000256" key="2">
    <source>
        <dbReference type="SAM" id="Phobius"/>
    </source>
</evidence>
<dbReference type="Proteomes" id="UP000199226">
    <property type="component" value="Unassembled WGS sequence"/>
</dbReference>
<dbReference type="PANTHER" id="PTHR34219:SF3">
    <property type="entry name" value="BLL7967 PROTEIN"/>
    <property type="match status" value="1"/>
</dbReference>
<dbReference type="OrthoDB" id="111691at2"/>
<feature type="transmembrane region" description="Helical" evidence="2">
    <location>
        <begin position="407"/>
        <end position="428"/>
    </location>
</feature>
<sequence length="434" mass="48158">MKKFLTWSGFRKFLNDVHLWVGLSSGLLVLLICLSGTIYVFNTEIREFSRPEMYHVSPSTNAKRLAAEKLIAMVSQETGGKVVSIKIPSDPERSYVLTVRKPEESRPGENKEAKSKGRAGETSKENSGKRSGEKAEKGGSEKPGPPARGIQYMVDPYTGQILGNSNEKTAITEFMQLMFSLHRWLLLDRIEEPLFGELPNRTLGSYISGTATILFTLGVITGMVIWFPRKIRSWKNGLKIKWDGNWKRVNHDLHNSLGFYSCILLFLMGITGPQWSFSWYREGLRKTLGTYQPEGAPKPETPHSIIQGTGSAKTLFIGDFISAANKTLNYHGDLTIALAADSAEAIVVNKVKTGFFAPVASDKIYLDQYTASVLQSDIFSAKPLNERISASIKALHVGDVYGSFSKILYFLACLIATSLPVTGTLIWLNKMKKG</sequence>
<keyword evidence="2" id="KW-1133">Transmembrane helix</keyword>
<proteinExistence type="predicted"/>